<keyword evidence="3" id="KW-1185">Reference proteome</keyword>
<protein>
    <recommendedName>
        <fullName evidence="1">Initiator binding domain-containing protein</fullName>
    </recommendedName>
</protein>
<organism evidence="2 3">
    <name type="scientific">Tritrichomonas musculus</name>
    <dbReference type="NCBI Taxonomy" id="1915356"/>
    <lineage>
        <taxon>Eukaryota</taxon>
        <taxon>Metamonada</taxon>
        <taxon>Parabasalia</taxon>
        <taxon>Tritrichomonadida</taxon>
        <taxon>Tritrichomonadidae</taxon>
        <taxon>Tritrichomonas</taxon>
    </lineage>
</organism>
<sequence>MDSKELKELEELRYRVTNECKKMRQIHIVLLCLNFVDTHPEFVSQIGCFWNTDHSFMVHSIKLGTFIKRRPNTINRNFRSHGFDIQKTSKIIREKIPPKFKFDCIPDHKNWFQRQCYGFTKKTTERQARYWKFHKLIPKKVIKIQSNVSSVIYNCNPNSINADSKETKRISSENELYDHSSSPIGNENHDLFFFLSNFNEDEEDGDDDAYFDDENF</sequence>
<gene>
    <name evidence="2" type="ORF">M9Y10_014924</name>
</gene>
<evidence type="ECO:0000313" key="2">
    <source>
        <dbReference type="EMBL" id="KAK8896993.1"/>
    </source>
</evidence>
<name>A0ABR2L0V8_9EUKA</name>
<feature type="domain" description="Initiator binding" evidence="1">
    <location>
        <begin position="21"/>
        <end position="97"/>
    </location>
</feature>
<proteinExistence type="predicted"/>
<evidence type="ECO:0000259" key="1">
    <source>
        <dbReference type="Pfam" id="PF10416"/>
    </source>
</evidence>
<dbReference type="InterPro" id="IPR036388">
    <property type="entry name" value="WH-like_DNA-bd_sf"/>
</dbReference>
<dbReference type="Pfam" id="PF10416">
    <property type="entry name" value="IBD"/>
    <property type="match status" value="1"/>
</dbReference>
<comment type="caution">
    <text evidence="2">The sequence shown here is derived from an EMBL/GenBank/DDBJ whole genome shotgun (WGS) entry which is preliminary data.</text>
</comment>
<evidence type="ECO:0000313" key="3">
    <source>
        <dbReference type="Proteomes" id="UP001470230"/>
    </source>
</evidence>
<accession>A0ABR2L0V8</accession>
<dbReference type="EMBL" id="JAPFFF010000002">
    <property type="protein sequence ID" value="KAK8896993.1"/>
    <property type="molecule type" value="Genomic_DNA"/>
</dbReference>
<reference evidence="2 3" key="1">
    <citation type="submission" date="2024-04" db="EMBL/GenBank/DDBJ databases">
        <title>Tritrichomonas musculus Genome.</title>
        <authorList>
            <person name="Alves-Ferreira E."/>
            <person name="Grigg M."/>
            <person name="Lorenzi H."/>
            <person name="Galac M."/>
        </authorList>
    </citation>
    <scope>NUCLEOTIDE SEQUENCE [LARGE SCALE GENOMIC DNA]</scope>
    <source>
        <strain evidence="2 3">EAF2021</strain>
    </source>
</reference>
<dbReference type="Proteomes" id="UP001470230">
    <property type="component" value="Unassembled WGS sequence"/>
</dbReference>
<dbReference type="Gene3D" id="1.10.10.10">
    <property type="entry name" value="Winged helix-like DNA-binding domain superfamily/Winged helix DNA-binding domain"/>
    <property type="match status" value="1"/>
</dbReference>
<dbReference type="InterPro" id="IPR018845">
    <property type="entry name" value="Initiator-bd"/>
</dbReference>